<evidence type="ECO:0000313" key="3">
    <source>
        <dbReference type="EMBL" id="KAF3952168.1"/>
    </source>
</evidence>
<name>A0A8J4V887_9ROSI</name>
<comment type="caution">
    <text evidence="3">The sequence shown here is derived from an EMBL/GenBank/DDBJ whole genome shotgun (WGS) entry which is preliminary data.</text>
</comment>
<keyword evidence="4" id="KW-1185">Reference proteome</keyword>
<feature type="transmembrane region" description="Helical" evidence="1">
    <location>
        <begin position="320"/>
        <end position="343"/>
    </location>
</feature>
<dbReference type="Pfam" id="PF13968">
    <property type="entry name" value="DUF4220"/>
    <property type="match status" value="1"/>
</dbReference>
<keyword evidence="1" id="KW-0472">Membrane</keyword>
<sequence>MVLTDLVQKLWNYWELRVLVLVSLTLQLSLLLLGSRRRYSVKTWIRIIIWFSYLGADSVATIALGVISNNQGNSCDGNDCQLQNELTTFWAPFLLLHLGGQDTVTAYAVQDNELWLRHLLGLIVQLGVALYIFYLSWKGNWLSFLTIPMLLAGFIKYAERIWVMQLANNAPLPERKLYDPSPEKRRLLAEQADVYLSNRENYQKLYGENIVCPDVDDIRPIRAEAVRLFEIFRRLFLNQRVPFLHRFLVDSVSASLDSQNTWKVIEVELGYAYDVFYTKAPLYFTAWGFIFRFFSFTSILFVSVLFLLKERHKHLSQTDLIITYVLMVGAILIELYAVILLSASDWPWPRFKGLRKLLEKLFAPIINRYDKLMTNKQRWSNSVAQLNLLSFCLKDYKPEVDDGTPKHFARWREWIFNHILPKLNRELQMLFYRTHKQISDDLKDLVYNTFREKLSSNREGFSEDYDQYTTYNGSINVETYQRIIIWHIATDLCFYTHTSANESINNFHREVSKDISDYMMYILVMCPFVLSTGNAILSFENTCEWVKNFFQEKKLTKLPKPDACAMLISEYETSSDKVDNYLLTEDLLSLAVLLANKLNPMDGKWEILSKFWVENLAYVATLCQGNNHAQQLRKGQGDTPDPMKDGLLEVSSAKKFK</sequence>
<feature type="transmembrane region" description="Helical" evidence="1">
    <location>
        <begin position="141"/>
        <end position="158"/>
    </location>
</feature>
<dbReference type="EMBL" id="JRKL02004617">
    <property type="protein sequence ID" value="KAF3952168.1"/>
    <property type="molecule type" value="Genomic_DNA"/>
</dbReference>
<gene>
    <name evidence="3" type="ORF">CMV_022253</name>
</gene>
<evidence type="ECO:0000313" key="4">
    <source>
        <dbReference type="Proteomes" id="UP000737018"/>
    </source>
</evidence>
<feature type="transmembrane region" description="Helical" evidence="1">
    <location>
        <begin position="47"/>
        <end position="69"/>
    </location>
</feature>
<evidence type="ECO:0000256" key="1">
    <source>
        <dbReference type="SAM" id="Phobius"/>
    </source>
</evidence>
<feature type="domain" description="DUF4220" evidence="2">
    <location>
        <begin position="50"/>
        <end position="391"/>
    </location>
</feature>
<dbReference type="Pfam" id="PF04578">
    <property type="entry name" value="DUF594"/>
    <property type="match status" value="1"/>
</dbReference>
<dbReference type="PANTHER" id="PTHR31325">
    <property type="entry name" value="OS01G0798800 PROTEIN-RELATED"/>
    <property type="match status" value="1"/>
</dbReference>
<dbReference type="InterPro" id="IPR025315">
    <property type="entry name" value="DUF4220"/>
</dbReference>
<dbReference type="OrthoDB" id="1561613at2759"/>
<feature type="transmembrane region" description="Helical" evidence="1">
    <location>
        <begin position="16"/>
        <end position="35"/>
    </location>
</feature>
<keyword evidence="1" id="KW-0812">Transmembrane</keyword>
<feature type="transmembrane region" description="Helical" evidence="1">
    <location>
        <begin position="116"/>
        <end position="135"/>
    </location>
</feature>
<proteinExistence type="predicted"/>
<organism evidence="3 4">
    <name type="scientific">Castanea mollissima</name>
    <name type="common">Chinese chestnut</name>
    <dbReference type="NCBI Taxonomy" id="60419"/>
    <lineage>
        <taxon>Eukaryota</taxon>
        <taxon>Viridiplantae</taxon>
        <taxon>Streptophyta</taxon>
        <taxon>Embryophyta</taxon>
        <taxon>Tracheophyta</taxon>
        <taxon>Spermatophyta</taxon>
        <taxon>Magnoliopsida</taxon>
        <taxon>eudicotyledons</taxon>
        <taxon>Gunneridae</taxon>
        <taxon>Pentapetalae</taxon>
        <taxon>rosids</taxon>
        <taxon>fabids</taxon>
        <taxon>Fagales</taxon>
        <taxon>Fagaceae</taxon>
        <taxon>Castanea</taxon>
    </lineage>
</organism>
<reference evidence="3" key="1">
    <citation type="submission" date="2020-03" db="EMBL/GenBank/DDBJ databases">
        <title>Castanea mollissima Vanexum genome sequencing.</title>
        <authorList>
            <person name="Staton M."/>
        </authorList>
    </citation>
    <scope>NUCLEOTIDE SEQUENCE</scope>
    <source>
        <tissue evidence="3">Leaf</tissue>
    </source>
</reference>
<keyword evidence="1" id="KW-1133">Transmembrane helix</keyword>
<dbReference type="Proteomes" id="UP000737018">
    <property type="component" value="Unassembled WGS sequence"/>
</dbReference>
<dbReference type="AlphaFoldDB" id="A0A8J4V887"/>
<feature type="transmembrane region" description="Helical" evidence="1">
    <location>
        <begin position="289"/>
        <end position="308"/>
    </location>
</feature>
<evidence type="ECO:0000259" key="2">
    <source>
        <dbReference type="Pfam" id="PF13968"/>
    </source>
</evidence>
<dbReference type="InterPro" id="IPR007658">
    <property type="entry name" value="DUF594"/>
</dbReference>
<protein>
    <recommendedName>
        <fullName evidence="2">DUF4220 domain-containing protein</fullName>
    </recommendedName>
</protein>
<accession>A0A8J4V887</accession>